<dbReference type="EMBL" id="VZCB01000011">
    <property type="protein sequence ID" value="MQN79594.1"/>
    <property type="molecule type" value="Genomic_DNA"/>
</dbReference>
<proteinExistence type="predicted"/>
<dbReference type="RefSeq" id="WP_153121915.1">
    <property type="nucleotide sequence ID" value="NZ_CP152352.1"/>
</dbReference>
<reference evidence="1 2" key="1">
    <citation type="submission" date="2019-09" db="EMBL/GenBank/DDBJ databases">
        <title>Distinct polysaccharide growth profiles of human intestinal Prevotella copri isolates.</title>
        <authorList>
            <person name="Fehlner-Peach H."/>
            <person name="Magnabosco C."/>
            <person name="Raghavan V."/>
            <person name="Scher J.U."/>
            <person name="Tett A."/>
            <person name="Cox L.M."/>
            <person name="Gottsegen C."/>
            <person name="Watters A."/>
            <person name="Wiltshire- Gordon J.D."/>
            <person name="Segata N."/>
            <person name="Bonneau R."/>
            <person name="Littman D.R."/>
        </authorList>
    </citation>
    <scope>NUCLEOTIDE SEQUENCE [LARGE SCALE GENOMIC DNA]</scope>
    <source>
        <strain evidence="2">iA622</strain>
    </source>
</reference>
<organism evidence="1 2">
    <name type="scientific">Segatella copri</name>
    <dbReference type="NCBI Taxonomy" id="165179"/>
    <lineage>
        <taxon>Bacteria</taxon>
        <taxon>Pseudomonadati</taxon>
        <taxon>Bacteroidota</taxon>
        <taxon>Bacteroidia</taxon>
        <taxon>Bacteroidales</taxon>
        <taxon>Prevotellaceae</taxon>
        <taxon>Segatella</taxon>
    </lineage>
</organism>
<gene>
    <name evidence="1" type="ORF">F7D73_01160</name>
</gene>
<dbReference type="Proteomes" id="UP000480425">
    <property type="component" value="Unassembled WGS sequence"/>
</dbReference>
<protein>
    <submittedName>
        <fullName evidence="1">Uncharacterized protein</fullName>
    </submittedName>
</protein>
<name>A0A6G1TW82_9BACT</name>
<dbReference type="OrthoDB" id="7596925at2"/>
<evidence type="ECO:0000313" key="2">
    <source>
        <dbReference type="Proteomes" id="UP000480425"/>
    </source>
</evidence>
<dbReference type="AlphaFoldDB" id="A0A6G1TW82"/>
<accession>A0A6G1TW82</accession>
<comment type="caution">
    <text evidence="1">The sequence shown here is derived from an EMBL/GenBank/DDBJ whole genome shotgun (WGS) entry which is preliminary data.</text>
</comment>
<evidence type="ECO:0000313" key="1">
    <source>
        <dbReference type="EMBL" id="MQN79594.1"/>
    </source>
</evidence>
<sequence length="180" mass="20894">MYIILIDINQGQKVAFFSSEVTDKKEAILSCVSKIRFPRLGIKSISKIKKYLIYNPYKLYNITKLLGVHNVYYISLTINGVNIDANIIKTKKGNTDATYTIVAYFKEGTYISQNKNIASISAIKHWARYLSWHYYSKEERAEIRKNIYNIKELNETLKDLVWNFECSILGNSLKVYIVKA</sequence>